<proteinExistence type="predicted"/>
<evidence type="ECO:0000313" key="3">
    <source>
        <dbReference type="Proteomes" id="UP001062776"/>
    </source>
</evidence>
<dbReference type="PANTHER" id="PTHR12843:SF5">
    <property type="entry name" value="EEF1A LYSINE METHYLTRANSFERASE 2"/>
    <property type="match status" value="1"/>
</dbReference>
<feature type="domain" description="Methyltransferase" evidence="1">
    <location>
        <begin position="44"/>
        <end position="139"/>
    </location>
</feature>
<name>A0ABQ0Q0X3_9PROT</name>
<evidence type="ECO:0000259" key="1">
    <source>
        <dbReference type="Pfam" id="PF13649"/>
    </source>
</evidence>
<dbReference type="Proteomes" id="UP001062776">
    <property type="component" value="Unassembled WGS sequence"/>
</dbReference>
<keyword evidence="2" id="KW-0489">Methyltransferase</keyword>
<gene>
    <name evidence="2" type="ORF">AA0535_1025</name>
</gene>
<dbReference type="CDD" id="cd02440">
    <property type="entry name" value="AdoMet_MTases"/>
    <property type="match status" value="1"/>
</dbReference>
<protein>
    <submittedName>
        <fullName evidence="2">SAM-dependent methyltransferase</fullName>
    </submittedName>
</protein>
<dbReference type="Pfam" id="PF13649">
    <property type="entry name" value="Methyltransf_25"/>
    <property type="match status" value="1"/>
</dbReference>
<keyword evidence="2" id="KW-0808">Transferase</keyword>
<sequence length="204" mass="22501">METRHAYWDRVYTEKMETAVSWYERHPVPSLDLILHNAPVKGNVIDIGGGASFLPDHLFEAGFSGVTSLDLSAVALARVAHRLARYGDRHRCIVADVTRWSPDRHYDVWHDRAALHFLTDPEDQKRYGAALRSALAPGGIAVIGGFAPNGPSRCSGLPVIQHDSASLLGLLGDEFIMLQGCSHNHTTPTGMIQQFEFTAFRKLG</sequence>
<organism evidence="2 3">
    <name type="scientific">Asaia krungthepensis NRIC 0535</name>
    <dbReference type="NCBI Taxonomy" id="1307925"/>
    <lineage>
        <taxon>Bacteria</taxon>
        <taxon>Pseudomonadati</taxon>
        <taxon>Pseudomonadota</taxon>
        <taxon>Alphaproteobacteria</taxon>
        <taxon>Acetobacterales</taxon>
        <taxon>Acetobacteraceae</taxon>
        <taxon>Asaia</taxon>
    </lineage>
</organism>
<reference evidence="2" key="1">
    <citation type="submission" date="2013-04" db="EMBL/GenBank/DDBJ databases">
        <title>The genome sequencing project of 58 acetic acid bacteria.</title>
        <authorList>
            <person name="Okamoto-Kainuma A."/>
            <person name="Ishikawa M."/>
            <person name="Umino S."/>
            <person name="Koizumi Y."/>
            <person name="Shiwa Y."/>
            <person name="Yoshikawa H."/>
            <person name="Matsutani M."/>
            <person name="Matsushita K."/>
        </authorList>
    </citation>
    <scope>NUCLEOTIDE SEQUENCE</scope>
    <source>
        <strain evidence="2">NRIC 0535</strain>
    </source>
</reference>
<dbReference type="InterPro" id="IPR041698">
    <property type="entry name" value="Methyltransf_25"/>
</dbReference>
<dbReference type="GO" id="GO:0032259">
    <property type="term" value="P:methylation"/>
    <property type="evidence" value="ECO:0007669"/>
    <property type="project" value="UniProtKB-KW"/>
</dbReference>
<comment type="caution">
    <text evidence="2">The sequence shown here is derived from an EMBL/GenBank/DDBJ whole genome shotgun (WGS) entry which is preliminary data.</text>
</comment>
<dbReference type="RefSeq" id="WP_264814836.1">
    <property type="nucleotide sequence ID" value="NZ_BAPV01000005.1"/>
</dbReference>
<dbReference type="EMBL" id="BAPV01000005">
    <property type="protein sequence ID" value="GBQ86453.1"/>
    <property type="molecule type" value="Genomic_DNA"/>
</dbReference>
<dbReference type="GO" id="GO:0008168">
    <property type="term" value="F:methyltransferase activity"/>
    <property type="evidence" value="ECO:0007669"/>
    <property type="project" value="UniProtKB-KW"/>
</dbReference>
<dbReference type="Gene3D" id="3.40.50.150">
    <property type="entry name" value="Vaccinia Virus protein VP39"/>
    <property type="match status" value="1"/>
</dbReference>
<dbReference type="SUPFAM" id="SSF53335">
    <property type="entry name" value="S-adenosyl-L-methionine-dependent methyltransferases"/>
    <property type="match status" value="1"/>
</dbReference>
<keyword evidence="3" id="KW-1185">Reference proteome</keyword>
<dbReference type="PANTHER" id="PTHR12843">
    <property type="entry name" value="PROTEIN-LYSINE N-METHYLTRANSFERASE METTL10"/>
    <property type="match status" value="1"/>
</dbReference>
<accession>A0ABQ0Q0X3</accession>
<evidence type="ECO:0000313" key="2">
    <source>
        <dbReference type="EMBL" id="GBQ86453.1"/>
    </source>
</evidence>
<dbReference type="InterPro" id="IPR029063">
    <property type="entry name" value="SAM-dependent_MTases_sf"/>
</dbReference>